<accession>A0A8S5UMI4</accession>
<evidence type="ECO:0000313" key="1">
    <source>
        <dbReference type="EMBL" id="DAF95696.1"/>
    </source>
</evidence>
<reference evidence="1" key="1">
    <citation type="journal article" date="2021" name="Proc. Natl. Acad. Sci. U.S.A.">
        <title>A Catalog of Tens of Thousands of Viruses from Human Metagenomes Reveals Hidden Associations with Chronic Diseases.</title>
        <authorList>
            <person name="Tisza M.J."/>
            <person name="Buck C.B."/>
        </authorList>
    </citation>
    <scope>NUCLEOTIDE SEQUENCE</scope>
    <source>
        <strain evidence="1">CtCo31</strain>
    </source>
</reference>
<sequence length="132" mass="14729">MQVNIGKAMIPPAFEIGVKNVGDTVWFHDGKTGKIVAVAGKNFPYHPFVVNVDGNLKQYDYFGNPLLDDDPIIIKVISRFSEKKIIQISTALSPDTEETWGEHIITALCDDGSVYVKSNDKEWKKLPPIPKD</sequence>
<dbReference type="EMBL" id="BK016109">
    <property type="protein sequence ID" value="DAF95696.1"/>
    <property type="molecule type" value="Genomic_DNA"/>
</dbReference>
<proteinExistence type="predicted"/>
<organism evidence="1">
    <name type="scientific">Myoviridae sp. ctCo31</name>
    <dbReference type="NCBI Taxonomy" id="2825053"/>
    <lineage>
        <taxon>Viruses</taxon>
        <taxon>Duplodnaviria</taxon>
        <taxon>Heunggongvirae</taxon>
        <taxon>Uroviricota</taxon>
        <taxon>Caudoviricetes</taxon>
    </lineage>
</organism>
<protein>
    <submittedName>
        <fullName evidence="1">Uncharacterized protein</fullName>
    </submittedName>
</protein>
<name>A0A8S5UMI4_9CAUD</name>